<dbReference type="PANTHER" id="PTHR11786:SF0">
    <property type="entry name" value="ARYLAMINE N-ACETYLTRANSFERASE 4-RELATED"/>
    <property type="match status" value="1"/>
</dbReference>
<dbReference type="Proteomes" id="UP000037136">
    <property type="component" value="Unassembled WGS sequence"/>
</dbReference>
<accession>A0A2A9PCV8</accession>
<sequence length="388" mass="45053">MEAFRDAKDAQASAYSAQQVGSWLRHIRLPQRYARCADAPNTFPKTPEALRTLFRAQITSFPYENLSVHYSRTHMVDIRPHVLYEKMMGPDANGRGGYCMELSIFFHHMLRGLGFLVYMTGVRNRTRTDGVPGGEYQGWTHINNIIHLPCGSKFSADVAFGGDGPTWPLAMDGAATAMPNLGAQEVRLLHDVIPKQRLREPHLWVYQYRNGPDREWNSFYSFSELEFFQEDFEVQNWWTAAKTLHRWTVIVVRFLREGEPLRFPRGDGWRTDPSDIDVVGKVMLIDGVVKVNMGGRTEVVHSFDSEDQRRQALWEYFGIHMPQDEADLIRGWDMALGHNQQAKQTEYESHLRIRMNHPARKRGEKKKKKKNQAKREMSLSQRTKRNRM</sequence>
<dbReference type="InterPro" id="IPR038765">
    <property type="entry name" value="Papain-like_cys_pep_sf"/>
</dbReference>
<name>A0A2A9PCV8_OPHUN</name>
<dbReference type="STRING" id="268505.A0A2A9PCV8"/>
<proteinExistence type="inferred from homology"/>
<evidence type="ECO:0000256" key="1">
    <source>
        <dbReference type="ARBA" id="ARBA00006547"/>
    </source>
</evidence>
<dbReference type="Pfam" id="PF00797">
    <property type="entry name" value="Acetyltransf_2"/>
    <property type="match status" value="1"/>
</dbReference>
<dbReference type="AlphaFoldDB" id="A0A2A9PCV8"/>
<keyword evidence="4" id="KW-1185">Reference proteome</keyword>
<organism evidence="3 4">
    <name type="scientific">Ophiocordyceps unilateralis</name>
    <name type="common">Zombie-ant fungus</name>
    <name type="synonym">Torrubia unilateralis</name>
    <dbReference type="NCBI Taxonomy" id="268505"/>
    <lineage>
        <taxon>Eukaryota</taxon>
        <taxon>Fungi</taxon>
        <taxon>Dikarya</taxon>
        <taxon>Ascomycota</taxon>
        <taxon>Pezizomycotina</taxon>
        <taxon>Sordariomycetes</taxon>
        <taxon>Hypocreomycetidae</taxon>
        <taxon>Hypocreales</taxon>
        <taxon>Ophiocordycipitaceae</taxon>
        <taxon>Ophiocordyceps</taxon>
    </lineage>
</organism>
<dbReference type="PANTHER" id="PTHR11786">
    <property type="entry name" value="N-HYDROXYARYLAMINE O-ACETYLTRANSFERASE"/>
    <property type="match status" value="1"/>
</dbReference>
<feature type="region of interest" description="Disordered" evidence="2">
    <location>
        <begin position="356"/>
        <end position="388"/>
    </location>
</feature>
<dbReference type="GO" id="GO:0016407">
    <property type="term" value="F:acetyltransferase activity"/>
    <property type="evidence" value="ECO:0007669"/>
    <property type="project" value="InterPro"/>
</dbReference>
<dbReference type="Gene3D" id="3.30.2140.20">
    <property type="match status" value="1"/>
</dbReference>
<dbReference type="InterPro" id="IPR001447">
    <property type="entry name" value="Arylamine_N-AcTrfase"/>
</dbReference>
<reference evidence="3 4" key="2">
    <citation type="journal article" date="2017" name="Sci. Rep.">
        <title>Ant-infecting Ophiocordyceps genomes reveal a high diversity of potential behavioral manipulation genes and a possible major role for enterotoxins.</title>
        <authorList>
            <person name="de Bekker C."/>
            <person name="Ohm R.A."/>
            <person name="Evans H.C."/>
            <person name="Brachmann A."/>
            <person name="Hughes D.P."/>
        </authorList>
    </citation>
    <scope>NUCLEOTIDE SEQUENCE [LARGE SCALE GENOMIC DNA]</scope>
    <source>
        <strain evidence="3 4">SC16a</strain>
    </source>
</reference>
<dbReference type="InterPro" id="IPR053710">
    <property type="entry name" value="Arylamine_NAT_domain_sf"/>
</dbReference>
<comment type="similarity">
    <text evidence="1">Belongs to the arylamine N-acetyltransferase family.</text>
</comment>
<dbReference type="SUPFAM" id="SSF54001">
    <property type="entry name" value="Cysteine proteinases"/>
    <property type="match status" value="1"/>
</dbReference>
<dbReference type="OrthoDB" id="10260017at2759"/>
<evidence type="ECO:0000256" key="2">
    <source>
        <dbReference type="SAM" id="MobiDB-lite"/>
    </source>
</evidence>
<evidence type="ECO:0000313" key="3">
    <source>
        <dbReference type="EMBL" id="PFH59044.1"/>
    </source>
</evidence>
<feature type="compositionally biased region" description="Basic residues" evidence="2">
    <location>
        <begin position="356"/>
        <end position="372"/>
    </location>
</feature>
<gene>
    <name evidence="3" type="ORF">XA68_12882</name>
</gene>
<comment type="caution">
    <text evidence="3">The sequence shown here is derived from an EMBL/GenBank/DDBJ whole genome shotgun (WGS) entry which is preliminary data.</text>
</comment>
<reference evidence="3 4" key="1">
    <citation type="journal article" date="2015" name="BMC Genomics">
        <title>Gene expression during zombie ant biting behavior reflects the complexity underlying fungal parasitic behavioral manipulation.</title>
        <authorList>
            <person name="de Bekker C."/>
            <person name="Ohm R.A."/>
            <person name="Loreto R.G."/>
            <person name="Sebastian A."/>
            <person name="Albert I."/>
            <person name="Merrow M."/>
            <person name="Brachmann A."/>
            <person name="Hughes D.P."/>
        </authorList>
    </citation>
    <scope>NUCLEOTIDE SEQUENCE [LARGE SCALE GENOMIC DNA]</scope>
    <source>
        <strain evidence="3 4">SC16a</strain>
    </source>
</reference>
<evidence type="ECO:0000313" key="4">
    <source>
        <dbReference type="Proteomes" id="UP000037136"/>
    </source>
</evidence>
<dbReference type="EMBL" id="LAZP02000231">
    <property type="protein sequence ID" value="PFH59044.1"/>
    <property type="molecule type" value="Genomic_DNA"/>
</dbReference>
<protein>
    <submittedName>
        <fullName evidence="3">Uncharacterized protein</fullName>
    </submittedName>
</protein>